<dbReference type="PANTHER" id="PTHR35870">
    <property type="entry name" value="PROTEIN, PUTATIVE (AFU_ORTHOLOGUE AFUA_5G03330)-RELATED"/>
    <property type="match status" value="1"/>
</dbReference>
<evidence type="ECO:0000313" key="2">
    <source>
        <dbReference type="EMBL" id="KAK0624510.1"/>
    </source>
</evidence>
<proteinExistence type="predicted"/>
<protein>
    <submittedName>
        <fullName evidence="2">Oxidoreductase AflY</fullName>
    </submittedName>
</protein>
<dbReference type="InterPro" id="IPR025337">
    <property type="entry name" value="Questin_oxidase-like"/>
</dbReference>
<dbReference type="Pfam" id="PF14027">
    <property type="entry name" value="Questin_oxidase"/>
    <property type="match status" value="1"/>
</dbReference>
<evidence type="ECO:0000313" key="3">
    <source>
        <dbReference type="Proteomes" id="UP001175001"/>
    </source>
</evidence>
<dbReference type="Proteomes" id="UP001175001">
    <property type="component" value="Unassembled WGS sequence"/>
</dbReference>
<comment type="caution">
    <text evidence="2">The sequence shown here is derived from an EMBL/GenBank/DDBJ whole genome shotgun (WGS) entry which is preliminary data.</text>
</comment>
<gene>
    <name evidence="2" type="primary">aflY_1</name>
    <name evidence="2" type="ORF">DIS24_g11146</name>
</gene>
<organism evidence="2 3">
    <name type="scientific">Lasiodiplodia hormozganensis</name>
    <dbReference type="NCBI Taxonomy" id="869390"/>
    <lineage>
        <taxon>Eukaryota</taxon>
        <taxon>Fungi</taxon>
        <taxon>Dikarya</taxon>
        <taxon>Ascomycota</taxon>
        <taxon>Pezizomycotina</taxon>
        <taxon>Dothideomycetes</taxon>
        <taxon>Dothideomycetes incertae sedis</taxon>
        <taxon>Botryosphaeriales</taxon>
        <taxon>Botryosphaeriaceae</taxon>
        <taxon>Lasiodiplodia</taxon>
    </lineage>
</organism>
<name>A0AA39X0B0_9PEZI</name>
<dbReference type="PANTHER" id="PTHR35870:SF1">
    <property type="entry name" value="PROTEIN, PUTATIVE (AFU_ORTHOLOGUE AFUA_5G03330)-RELATED"/>
    <property type="match status" value="1"/>
</dbReference>
<sequence length="449" mass="50366">MATASNICLTGNEKLSFAITPLRLDSANKASELLNVNHVKWDTYLNDQGHHNHLVHHILTLYALGATPDEIQAAYDEDVNHQRIAFPPYQKIIDAIQTPAGFNKYLGDYTQYTNYLVYFTAEVEAKGVPRVLDEYLFAGDERANDMLSRLFVGFGHALIHLGYAIEFRQPALVAEALAQTAVHEPWGKDFFEAAERAGEAHKKASGTDASMLQLLEETREQILQQPEAADYGYRDNCIKYGIVHLGSERLLPVLAKWVVRSEDDLAQKTAENIDASVFYNVAAQHPPHIPKIDFFYLHSTTVSVHFIDFLTNPWLSPAARVRLLEWKGRWDLANYASRGAAALLRDEVAAYPADRGGWDSVIARANRYIHEEDSGHTAKMIRAVVAGWRFLERRERKGFALESEEMWLKAASLGMDSVEAGSPVWVRGAGFEEGWADIPLREGGKKANL</sequence>
<keyword evidence="1" id="KW-0560">Oxidoreductase</keyword>
<dbReference type="AlphaFoldDB" id="A0AA39X0B0"/>
<dbReference type="EMBL" id="JAUJDW010000146">
    <property type="protein sequence ID" value="KAK0624510.1"/>
    <property type="molecule type" value="Genomic_DNA"/>
</dbReference>
<keyword evidence="3" id="KW-1185">Reference proteome</keyword>
<reference evidence="2" key="1">
    <citation type="submission" date="2023-06" db="EMBL/GenBank/DDBJ databases">
        <title>Multi-omics analyses reveal the molecular pathogenesis toolkit of Lasiodiplodia hormozganensis, a cross-kingdom pathogen.</title>
        <authorList>
            <person name="Felix C."/>
            <person name="Meneses R."/>
            <person name="Goncalves M.F.M."/>
            <person name="Tilleman L."/>
            <person name="Duarte A.S."/>
            <person name="Jorrin-Novo J.V."/>
            <person name="Van De Peer Y."/>
            <person name="Deforce D."/>
            <person name="Van Nieuwerburgh F."/>
            <person name="Esteves A.C."/>
            <person name="Alves A."/>
        </authorList>
    </citation>
    <scope>NUCLEOTIDE SEQUENCE</scope>
    <source>
        <strain evidence="2">CBS 339.90</strain>
    </source>
</reference>
<evidence type="ECO:0000256" key="1">
    <source>
        <dbReference type="ARBA" id="ARBA00023002"/>
    </source>
</evidence>
<accession>A0AA39X0B0</accession>
<dbReference type="GO" id="GO:0016491">
    <property type="term" value="F:oxidoreductase activity"/>
    <property type="evidence" value="ECO:0007669"/>
    <property type="project" value="UniProtKB-KW"/>
</dbReference>